<sequence length="87" mass="9628">MAKKNKEVEVVKHGSEGHDALLASGYGMTVEDARMIIKERAADSSTYSIKEVRNAQAMIAAFEVGPKELRPISTTPRWVRQKTVGVR</sequence>
<accession>X1DZG9</accession>
<organism evidence="1">
    <name type="scientific">marine sediment metagenome</name>
    <dbReference type="NCBI Taxonomy" id="412755"/>
    <lineage>
        <taxon>unclassified sequences</taxon>
        <taxon>metagenomes</taxon>
        <taxon>ecological metagenomes</taxon>
    </lineage>
</organism>
<gene>
    <name evidence="1" type="ORF">S01H4_43800</name>
</gene>
<protein>
    <submittedName>
        <fullName evidence="1">Uncharacterized protein</fullName>
    </submittedName>
</protein>
<comment type="caution">
    <text evidence="1">The sequence shown here is derived from an EMBL/GenBank/DDBJ whole genome shotgun (WGS) entry which is preliminary data.</text>
</comment>
<name>X1DZG9_9ZZZZ</name>
<dbReference type="AlphaFoldDB" id="X1DZG9"/>
<evidence type="ECO:0000313" key="1">
    <source>
        <dbReference type="EMBL" id="GAH01803.1"/>
    </source>
</evidence>
<dbReference type="EMBL" id="BART01024202">
    <property type="protein sequence ID" value="GAH01803.1"/>
    <property type="molecule type" value="Genomic_DNA"/>
</dbReference>
<proteinExistence type="predicted"/>
<reference evidence="1" key="1">
    <citation type="journal article" date="2014" name="Front. Microbiol.">
        <title>High frequency of phylogenetically diverse reductive dehalogenase-homologous genes in deep subseafloor sedimentary metagenomes.</title>
        <authorList>
            <person name="Kawai M."/>
            <person name="Futagami T."/>
            <person name="Toyoda A."/>
            <person name="Takaki Y."/>
            <person name="Nishi S."/>
            <person name="Hori S."/>
            <person name="Arai W."/>
            <person name="Tsubouchi T."/>
            <person name="Morono Y."/>
            <person name="Uchiyama I."/>
            <person name="Ito T."/>
            <person name="Fujiyama A."/>
            <person name="Inagaki F."/>
            <person name="Takami H."/>
        </authorList>
    </citation>
    <scope>NUCLEOTIDE SEQUENCE</scope>
    <source>
        <strain evidence="1">Expedition CK06-06</strain>
    </source>
</reference>